<comment type="caution">
    <text evidence="2">The sequence shown here is derived from an EMBL/GenBank/DDBJ whole genome shotgun (WGS) entry which is preliminary data.</text>
</comment>
<proteinExistence type="predicted"/>
<gene>
    <name evidence="2" type="ORF">BDP27DRAFT_1416896</name>
</gene>
<sequence>MSPTTYTLEEQKLEYSRQLAEHTLRQWNSVRQTEVGRRPTHKTRRKSSTKFVHVAHNHSSDTDEEIPKGAAADGVQVVDYGKLSLKMEDP</sequence>
<feature type="compositionally biased region" description="Basic and acidic residues" evidence="1">
    <location>
        <begin position="58"/>
        <end position="67"/>
    </location>
</feature>
<evidence type="ECO:0000313" key="2">
    <source>
        <dbReference type="EMBL" id="KAF9073823.1"/>
    </source>
</evidence>
<organism evidence="2 3">
    <name type="scientific">Rhodocollybia butyracea</name>
    <dbReference type="NCBI Taxonomy" id="206335"/>
    <lineage>
        <taxon>Eukaryota</taxon>
        <taxon>Fungi</taxon>
        <taxon>Dikarya</taxon>
        <taxon>Basidiomycota</taxon>
        <taxon>Agaricomycotina</taxon>
        <taxon>Agaricomycetes</taxon>
        <taxon>Agaricomycetidae</taxon>
        <taxon>Agaricales</taxon>
        <taxon>Marasmiineae</taxon>
        <taxon>Omphalotaceae</taxon>
        <taxon>Rhodocollybia</taxon>
    </lineage>
</organism>
<protein>
    <submittedName>
        <fullName evidence="2">Uncharacterized protein</fullName>
    </submittedName>
</protein>
<keyword evidence="3" id="KW-1185">Reference proteome</keyword>
<dbReference type="EMBL" id="JADNRY010000016">
    <property type="protein sequence ID" value="KAF9073823.1"/>
    <property type="molecule type" value="Genomic_DNA"/>
</dbReference>
<feature type="compositionally biased region" description="Basic residues" evidence="1">
    <location>
        <begin position="38"/>
        <end position="56"/>
    </location>
</feature>
<dbReference type="OrthoDB" id="3262732at2759"/>
<accession>A0A9P5Q1M3</accession>
<evidence type="ECO:0000256" key="1">
    <source>
        <dbReference type="SAM" id="MobiDB-lite"/>
    </source>
</evidence>
<name>A0A9P5Q1M3_9AGAR</name>
<dbReference type="AlphaFoldDB" id="A0A9P5Q1M3"/>
<reference evidence="2" key="1">
    <citation type="submission" date="2020-11" db="EMBL/GenBank/DDBJ databases">
        <authorList>
            <consortium name="DOE Joint Genome Institute"/>
            <person name="Ahrendt S."/>
            <person name="Riley R."/>
            <person name="Andreopoulos W."/>
            <person name="Labutti K."/>
            <person name="Pangilinan J."/>
            <person name="Ruiz-Duenas F.J."/>
            <person name="Barrasa J.M."/>
            <person name="Sanchez-Garcia M."/>
            <person name="Camarero S."/>
            <person name="Miyauchi S."/>
            <person name="Serrano A."/>
            <person name="Linde D."/>
            <person name="Babiker R."/>
            <person name="Drula E."/>
            <person name="Ayuso-Fernandez I."/>
            <person name="Pacheco R."/>
            <person name="Padilla G."/>
            <person name="Ferreira P."/>
            <person name="Barriuso J."/>
            <person name="Kellner H."/>
            <person name="Castanera R."/>
            <person name="Alfaro M."/>
            <person name="Ramirez L."/>
            <person name="Pisabarro A.G."/>
            <person name="Kuo A."/>
            <person name="Tritt A."/>
            <person name="Lipzen A."/>
            <person name="He G."/>
            <person name="Yan M."/>
            <person name="Ng V."/>
            <person name="Cullen D."/>
            <person name="Martin F."/>
            <person name="Rosso M.-N."/>
            <person name="Henrissat B."/>
            <person name="Hibbett D."/>
            <person name="Martinez A.T."/>
            <person name="Grigoriev I.V."/>
        </authorList>
    </citation>
    <scope>NUCLEOTIDE SEQUENCE</scope>
    <source>
        <strain evidence="2">AH 40177</strain>
    </source>
</reference>
<evidence type="ECO:0000313" key="3">
    <source>
        <dbReference type="Proteomes" id="UP000772434"/>
    </source>
</evidence>
<feature type="region of interest" description="Disordered" evidence="1">
    <location>
        <begin position="31"/>
        <end position="70"/>
    </location>
</feature>
<dbReference type="Proteomes" id="UP000772434">
    <property type="component" value="Unassembled WGS sequence"/>
</dbReference>